<name>A0ABP1S614_9HEXA</name>
<evidence type="ECO:0000313" key="4">
    <source>
        <dbReference type="EMBL" id="CAL8144528.1"/>
    </source>
</evidence>
<keyword evidence="1" id="KW-0175">Coiled coil</keyword>
<sequence length="689" mass="75491">MALRSLLTVGILFSAFTWNNALGASSKLTIPGFSSSKAEYATHRPYKADFDLLRASERSHELAMPLLTNNDINGEDTDDFILLTSDPTLRSRRRRRQVQVQNQDFQRFSLCLPYFSSNPMCRQIFLGLNGNNGGGVVPSSTVALQSTSPLSSSPSASPIYFPTSSTSLSPQQPQGVQLSRNDLALNYYYQQLQPPQAPQASPIQIGVFQGPLPIQRQRQNQQYENIHVKYPYPYPPTLDQNANPPQAIVPESIAPGSAPSSPDQITDLPSDLGGETTLSPQPGSQEEEAQDPAIPSGFIPDSPASAAVSPANPPESNLESSQSTTNSPPPSPPLPPLPPAPSSAAPVAPKLPPSSSIPLPASPPANILAEKEEELQEAQYLANSLQKQLKESEDANGILNSQLDQANQQVVSYEMESAQYKEQYQRSEDANMKLRDRVLQLETTNQHLQEQNGQLQQVTAEQRTQINVLKVTSKDLKQQLDEAQQQFTPLSNEVQKHRKEIEEFLIRIRKLGEENETCKKQVRLYQLKINYIQETQGQRDETLDQVDQQEQQNPAAPPAIAAAAAVVAPAAAVVAPIYEDDEDIARMDPEIKDLQKNADDVASQLDDLQRATTQPSSPDLPEVTTLLPDNLDAKNENENEFPGEAVQIPQRAQAQQPPEEKTVATAADVARAQASRTSGDVSWEKPAGF</sequence>
<organism evidence="4 5">
    <name type="scientific">Orchesella dallaii</name>
    <dbReference type="NCBI Taxonomy" id="48710"/>
    <lineage>
        <taxon>Eukaryota</taxon>
        <taxon>Metazoa</taxon>
        <taxon>Ecdysozoa</taxon>
        <taxon>Arthropoda</taxon>
        <taxon>Hexapoda</taxon>
        <taxon>Collembola</taxon>
        <taxon>Entomobryomorpha</taxon>
        <taxon>Entomobryoidea</taxon>
        <taxon>Orchesellidae</taxon>
        <taxon>Orchesellinae</taxon>
        <taxon>Orchesella</taxon>
    </lineage>
</organism>
<accession>A0ABP1S614</accession>
<feature type="compositionally biased region" description="Low complexity" evidence="2">
    <location>
        <begin position="302"/>
        <end position="316"/>
    </location>
</feature>
<dbReference type="EMBL" id="CAXLJM020000161">
    <property type="protein sequence ID" value="CAL8144528.1"/>
    <property type="molecule type" value="Genomic_DNA"/>
</dbReference>
<protein>
    <submittedName>
        <fullName evidence="4">Uncharacterized protein</fullName>
    </submittedName>
</protein>
<feature type="region of interest" description="Disordered" evidence="2">
    <location>
        <begin position="230"/>
        <end position="364"/>
    </location>
</feature>
<feature type="compositionally biased region" description="Pro residues" evidence="2">
    <location>
        <begin position="327"/>
        <end position="341"/>
    </location>
</feature>
<feature type="compositionally biased region" description="Low complexity" evidence="2">
    <location>
        <begin position="645"/>
        <end position="677"/>
    </location>
</feature>
<feature type="coiled-coil region" evidence="1">
    <location>
        <begin position="368"/>
        <end position="552"/>
    </location>
</feature>
<comment type="caution">
    <text evidence="4">The sequence shown here is derived from an EMBL/GenBank/DDBJ whole genome shotgun (WGS) entry which is preliminary data.</text>
</comment>
<feature type="chain" id="PRO_5046177739" evidence="3">
    <location>
        <begin position="24"/>
        <end position="689"/>
    </location>
</feature>
<proteinExistence type="predicted"/>
<evidence type="ECO:0000256" key="2">
    <source>
        <dbReference type="SAM" id="MobiDB-lite"/>
    </source>
</evidence>
<feature type="compositionally biased region" description="Low complexity" evidence="2">
    <location>
        <begin position="146"/>
        <end position="174"/>
    </location>
</feature>
<feature type="compositionally biased region" description="Polar residues" evidence="2">
    <location>
        <begin position="317"/>
        <end position="326"/>
    </location>
</feature>
<gene>
    <name evidence="4" type="ORF">ODALV1_LOCUS30218</name>
</gene>
<keyword evidence="5" id="KW-1185">Reference proteome</keyword>
<dbReference type="PANTHER" id="PTHR23159">
    <property type="entry name" value="CENTROSOMAL PROTEIN 2"/>
    <property type="match status" value="1"/>
</dbReference>
<feature type="compositionally biased region" description="Low complexity" evidence="2">
    <location>
        <begin position="342"/>
        <end position="364"/>
    </location>
</feature>
<dbReference type="Proteomes" id="UP001642540">
    <property type="component" value="Unassembled WGS sequence"/>
</dbReference>
<feature type="region of interest" description="Disordered" evidence="2">
    <location>
        <begin position="145"/>
        <end position="174"/>
    </location>
</feature>
<evidence type="ECO:0000313" key="5">
    <source>
        <dbReference type="Proteomes" id="UP001642540"/>
    </source>
</evidence>
<dbReference type="PANTHER" id="PTHR23159:SF31">
    <property type="entry name" value="CENTROSOME-ASSOCIATED PROTEIN CEP250 ISOFORM X1"/>
    <property type="match status" value="1"/>
</dbReference>
<keyword evidence="3" id="KW-0732">Signal</keyword>
<evidence type="ECO:0000256" key="1">
    <source>
        <dbReference type="SAM" id="Coils"/>
    </source>
</evidence>
<feature type="signal peptide" evidence="3">
    <location>
        <begin position="1"/>
        <end position="23"/>
    </location>
</feature>
<feature type="region of interest" description="Disordered" evidence="2">
    <location>
        <begin position="609"/>
        <end position="689"/>
    </location>
</feature>
<evidence type="ECO:0000256" key="3">
    <source>
        <dbReference type="SAM" id="SignalP"/>
    </source>
</evidence>
<reference evidence="4 5" key="1">
    <citation type="submission" date="2024-08" db="EMBL/GenBank/DDBJ databases">
        <authorList>
            <person name="Cucini C."/>
            <person name="Frati F."/>
        </authorList>
    </citation>
    <scope>NUCLEOTIDE SEQUENCE [LARGE SCALE GENOMIC DNA]</scope>
</reference>